<dbReference type="GO" id="GO:0061599">
    <property type="term" value="F:molybdopterin molybdotransferase activity"/>
    <property type="evidence" value="ECO:0007669"/>
    <property type="project" value="UniProtKB-UniRule"/>
</dbReference>
<dbReference type="Pfam" id="PF00994">
    <property type="entry name" value="MoCF_biosynth"/>
    <property type="match status" value="1"/>
</dbReference>
<comment type="cofactor">
    <cofactor evidence="1">
        <name>Mg(2+)</name>
        <dbReference type="ChEBI" id="CHEBI:18420"/>
    </cofactor>
</comment>
<feature type="domain" description="MoaB/Mog" evidence="2">
    <location>
        <begin position="176"/>
        <end position="312"/>
    </location>
</feature>
<dbReference type="InterPro" id="IPR036425">
    <property type="entry name" value="MoaB/Mog-like_dom_sf"/>
</dbReference>
<dbReference type="GO" id="GO:0046872">
    <property type="term" value="F:metal ion binding"/>
    <property type="evidence" value="ECO:0007669"/>
    <property type="project" value="UniProtKB-UniRule"/>
</dbReference>
<keyword evidence="1" id="KW-0808">Transferase</keyword>
<comment type="pathway">
    <text evidence="1">Cofactor biosynthesis; molybdopterin biosynthesis.</text>
</comment>
<keyword evidence="1" id="KW-0501">Molybdenum cofactor biosynthesis</keyword>
<comment type="similarity">
    <text evidence="1">Belongs to the MoeA family.</text>
</comment>
<proteinExistence type="inferred from homology"/>
<dbReference type="EMBL" id="PDPS01000101">
    <property type="protein sequence ID" value="PID55463.1"/>
    <property type="molecule type" value="Genomic_DNA"/>
</dbReference>
<name>A0A2G6E039_9BACT</name>
<gene>
    <name evidence="3" type="ORF">CSB45_15905</name>
</gene>
<protein>
    <recommendedName>
        <fullName evidence="1">Molybdopterin molybdenumtransferase</fullName>
        <ecNumber evidence="1">2.10.1.1</ecNumber>
    </recommendedName>
</protein>
<dbReference type="UniPathway" id="UPA00344"/>
<keyword evidence="1" id="KW-0479">Metal-binding</keyword>
<keyword evidence="1" id="KW-0460">Magnesium</keyword>
<evidence type="ECO:0000313" key="3">
    <source>
        <dbReference type="EMBL" id="PID55463.1"/>
    </source>
</evidence>
<keyword evidence="1" id="KW-0500">Molybdenum</keyword>
<accession>A0A2G6E039</accession>
<organism evidence="3 4">
    <name type="scientific">candidate division KSB3 bacterium</name>
    <dbReference type="NCBI Taxonomy" id="2044937"/>
    <lineage>
        <taxon>Bacteria</taxon>
        <taxon>candidate division KSB3</taxon>
    </lineage>
</organism>
<dbReference type="InterPro" id="IPR001453">
    <property type="entry name" value="MoaB/Mog_dom"/>
</dbReference>
<dbReference type="GO" id="GO:0006777">
    <property type="term" value="P:Mo-molybdopterin cofactor biosynthetic process"/>
    <property type="evidence" value="ECO:0007669"/>
    <property type="project" value="UniProtKB-UniRule"/>
</dbReference>
<dbReference type="Proteomes" id="UP000229740">
    <property type="component" value="Unassembled WGS sequence"/>
</dbReference>
<comment type="catalytic activity">
    <reaction evidence="1">
        <text>adenylyl-molybdopterin + molybdate = Mo-molybdopterin + AMP + H(+)</text>
        <dbReference type="Rhea" id="RHEA:35047"/>
        <dbReference type="ChEBI" id="CHEBI:15378"/>
        <dbReference type="ChEBI" id="CHEBI:36264"/>
        <dbReference type="ChEBI" id="CHEBI:62727"/>
        <dbReference type="ChEBI" id="CHEBI:71302"/>
        <dbReference type="ChEBI" id="CHEBI:456215"/>
    </reaction>
</comment>
<dbReference type="InterPro" id="IPR038987">
    <property type="entry name" value="MoeA-like"/>
</dbReference>
<dbReference type="EC" id="2.10.1.1" evidence="1"/>
<dbReference type="SUPFAM" id="SSF53218">
    <property type="entry name" value="Molybdenum cofactor biosynthesis proteins"/>
    <property type="match status" value="1"/>
</dbReference>
<dbReference type="CDD" id="cd03522">
    <property type="entry name" value="MoeA_like"/>
    <property type="match status" value="1"/>
</dbReference>
<dbReference type="Gene3D" id="3.90.105.10">
    <property type="entry name" value="Molybdopterin biosynthesis moea protein, domain 2"/>
    <property type="match status" value="1"/>
</dbReference>
<dbReference type="Gene3D" id="3.40.980.10">
    <property type="entry name" value="MoaB/Mog-like domain"/>
    <property type="match status" value="1"/>
</dbReference>
<sequence length="345" mass="37461">MRNIIPVEEAVGMVLPHDITEIVKDVKKGVAFKKGHIICKEDIEYLKRLGKDNIYALSLTEEEIHENDAAELFAAALAGENVVYTPGAHEGKISLHAGCDGLLKIDKKRLFEFNMLGEVMCATLQTNTPVKKGENIAASRLIPLVGKRQLVEKAVEILKKDGPVVAVKALPSLNAGMVITGNEVFYGRIEDRFEAVLREKLTTLGSQLTTVRKAPDNKEIIAEEIHACLDEGAELIITSGGMSVDPDDVTREGIILAGAEDAVYGTPVLPGAMFLSGTIEKDGRIVPILGLPACGMFHKITVLDLVLPRVMLQEKIGREELAMLGHGGLCRNCKECHYPVCSFGK</sequence>
<evidence type="ECO:0000256" key="1">
    <source>
        <dbReference type="RuleBase" id="RU365090"/>
    </source>
</evidence>
<comment type="function">
    <text evidence="1">Catalyzes the insertion of molybdate into adenylated molybdopterin with the concomitant release of AMP.</text>
</comment>
<dbReference type="GO" id="GO:0005829">
    <property type="term" value="C:cytosol"/>
    <property type="evidence" value="ECO:0007669"/>
    <property type="project" value="TreeGrafter"/>
</dbReference>
<dbReference type="PANTHER" id="PTHR10192">
    <property type="entry name" value="MOLYBDOPTERIN BIOSYNTHESIS PROTEIN"/>
    <property type="match status" value="1"/>
</dbReference>
<dbReference type="AlphaFoldDB" id="A0A2G6E039"/>
<evidence type="ECO:0000259" key="2">
    <source>
        <dbReference type="SMART" id="SM00852"/>
    </source>
</evidence>
<reference evidence="3 4" key="1">
    <citation type="submission" date="2017-10" db="EMBL/GenBank/DDBJ databases">
        <title>Novel microbial diversity and functional potential in the marine mammal oral microbiome.</title>
        <authorList>
            <person name="Dudek N.K."/>
            <person name="Sun C.L."/>
            <person name="Burstein D."/>
            <person name="Kantor R.S."/>
            <person name="Aliaga Goltsman D.S."/>
            <person name="Bik E.M."/>
            <person name="Thomas B.C."/>
            <person name="Banfield J.F."/>
            <person name="Relman D.A."/>
        </authorList>
    </citation>
    <scope>NUCLEOTIDE SEQUENCE [LARGE SCALE GENOMIC DNA]</scope>
    <source>
        <strain evidence="3">DOLZORAL124_49_17</strain>
    </source>
</reference>
<dbReference type="PANTHER" id="PTHR10192:SF28">
    <property type="entry name" value="MOLYBDOPTERIN MOLYBDENUMTRANSFERASE"/>
    <property type="match status" value="1"/>
</dbReference>
<comment type="caution">
    <text evidence="3">The sequence shown here is derived from an EMBL/GenBank/DDBJ whole genome shotgun (WGS) entry which is preliminary data.</text>
</comment>
<dbReference type="SMART" id="SM00852">
    <property type="entry name" value="MoCF_biosynth"/>
    <property type="match status" value="1"/>
</dbReference>
<evidence type="ECO:0000313" key="4">
    <source>
        <dbReference type="Proteomes" id="UP000229740"/>
    </source>
</evidence>